<keyword evidence="2" id="KW-1185">Reference proteome</keyword>
<organism evidence="1 2">
    <name type="scientific">Mollisia scopiformis</name>
    <name type="common">Conifer needle endophyte fungus</name>
    <name type="synonym">Phialocephala scopiformis</name>
    <dbReference type="NCBI Taxonomy" id="149040"/>
    <lineage>
        <taxon>Eukaryota</taxon>
        <taxon>Fungi</taxon>
        <taxon>Dikarya</taxon>
        <taxon>Ascomycota</taxon>
        <taxon>Pezizomycotina</taxon>
        <taxon>Leotiomycetes</taxon>
        <taxon>Helotiales</taxon>
        <taxon>Mollisiaceae</taxon>
        <taxon>Mollisia</taxon>
    </lineage>
</organism>
<gene>
    <name evidence="1" type="ORF">LY89DRAFT_765636</name>
</gene>
<protein>
    <recommendedName>
        <fullName evidence="3">Carboxymuconolactone decarboxylase-like domain-containing protein</fullName>
    </recommendedName>
</protein>
<accession>A0A132B5L0</accession>
<dbReference type="KEGG" id="psco:LY89DRAFT_765636"/>
<dbReference type="OrthoDB" id="9998495at2759"/>
<dbReference type="EMBL" id="KQ947438">
    <property type="protein sequence ID" value="KUJ07698.1"/>
    <property type="molecule type" value="Genomic_DNA"/>
</dbReference>
<dbReference type="RefSeq" id="XP_018062053.1">
    <property type="nucleotide sequence ID" value="XM_018221681.1"/>
</dbReference>
<dbReference type="Proteomes" id="UP000070700">
    <property type="component" value="Unassembled WGS sequence"/>
</dbReference>
<evidence type="ECO:0000313" key="1">
    <source>
        <dbReference type="EMBL" id="KUJ07698.1"/>
    </source>
</evidence>
<dbReference type="AlphaFoldDB" id="A0A132B5L0"/>
<dbReference type="GeneID" id="28831407"/>
<dbReference type="PANTHER" id="PTHR34846:SF11">
    <property type="entry name" value="4-CARBOXYMUCONOLACTONE DECARBOXYLASE FAMILY PROTEIN (AFU_ORTHOLOGUE AFUA_6G11590)"/>
    <property type="match status" value="1"/>
</dbReference>
<dbReference type="SUPFAM" id="SSF69118">
    <property type="entry name" value="AhpD-like"/>
    <property type="match status" value="1"/>
</dbReference>
<name>A0A132B5L0_MOLSC</name>
<dbReference type="InterPro" id="IPR029032">
    <property type="entry name" value="AhpD-like"/>
</dbReference>
<dbReference type="Gene3D" id="1.20.1290.10">
    <property type="entry name" value="AhpD-like"/>
    <property type="match status" value="1"/>
</dbReference>
<evidence type="ECO:0008006" key="3">
    <source>
        <dbReference type="Google" id="ProtNLM"/>
    </source>
</evidence>
<dbReference type="PANTHER" id="PTHR34846">
    <property type="entry name" value="4-CARBOXYMUCONOLACTONE DECARBOXYLASE FAMILY PROTEIN (AFU_ORTHOLOGUE AFUA_6G11590)"/>
    <property type="match status" value="1"/>
</dbReference>
<evidence type="ECO:0000313" key="2">
    <source>
        <dbReference type="Proteomes" id="UP000070700"/>
    </source>
</evidence>
<proteinExistence type="predicted"/>
<reference evidence="1 2" key="1">
    <citation type="submission" date="2015-10" db="EMBL/GenBank/DDBJ databases">
        <title>Full genome of DAOMC 229536 Phialocephala scopiformis, a fungal endophyte of spruce producing the potent anti-insectan compound rugulosin.</title>
        <authorList>
            <consortium name="DOE Joint Genome Institute"/>
            <person name="Walker A.K."/>
            <person name="Frasz S.L."/>
            <person name="Seifert K.A."/>
            <person name="Miller J.D."/>
            <person name="Mondo S.J."/>
            <person name="Labutti K."/>
            <person name="Lipzen A."/>
            <person name="Dockter R."/>
            <person name="Kennedy M."/>
            <person name="Grigoriev I.V."/>
            <person name="Spatafora J.W."/>
        </authorList>
    </citation>
    <scope>NUCLEOTIDE SEQUENCE [LARGE SCALE GENOMIC DNA]</scope>
    <source>
        <strain evidence="1 2">CBS 120377</strain>
    </source>
</reference>
<sequence length="188" mass="20952">MRLAYINAQSSTDSGYESEVIERITTRRSPHGLLALDLTLLSSPAVADRWNTFFAAVQTQTTLPVIFREIVICRVALINEAWYQWEGHTPLLRSCQNFDEGKMETVKMAKPCAQGPLSDQEWAVLRYADAVTREVAVDDGTFEGLKVVGFSNRDIVELTVIIAAYNCVSRVLVALDVGEKNAAEKRNI</sequence>
<dbReference type="InParanoid" id="A0A132B5L0"/>